<evidence type="ECO:0000313" key="11">
    <source>
        <dbReference type="Proteomes" id="UP001179280"/>
    </source>
</evidence>
<evidence type="ECO:0000256" key="8">
    <source>
        <dbReference type="SAM" id="Phobius"/>
    </source>
</evidence>
<comment type="pathway">
    <text evidence="2">Cell wall biogenesis; peptidoglycan biosynthesis.</text>
</comment>
<reference evidence="10" key="1">
    <citation type="submission" date="2021-01" db="EMBL/GenBank/DDBJ databases">
        <title>Genomic Encyclopedia of Type Strains, Phase IV (KMG-IV): sequencing the most valuable type-strain genomes for metagenomic binning, comparative biology and taxonomic classification.</title>
        <authorList>
            <person name="Goeker M."/>
        </authorList>
    </citation>
    <scope>NUCLEOTIDE SEQUENCE</scope>
    <source>
        <strain evidence="10">DSM 21943</strain>
    </source>
</reference>
<comment type="caution">
    <text evidence="10">The sequence shown here is derived from an EMBL/GenBank/DDBJ whole genome shotgun (WGS) entry which is preliminary data.</text>
</comment>
<sequence length="736" mass="80781">MEIKRAVTNKRAVFLMFLFITVLLIMFGRMTYIQLTKEVRGHDLQEMAAQKYDRSQVLESSRGSILDRHGSVLAEDVPAYNVVAVLSPNQGENQFVEDAAATAEALAPFVGMDQLQLENQIQSGIDNGRYQIELGAGSRNLTYNQKTQVSELELPGIMIEETSRRYYPKQTFASHVIGQQSILEGVNHMGLEGRLNDDLESVDGHIEYSSLHRGLTAATDRITMPEDGADVYTTIDTNIQAALEQAMAQVEEEYAPEKMTAIAADPRTGEILAMSNRPSFNPNQYGEIENYLNYAVQDAVEPGSTLKMFTVAAAIEEGVFDTERTFKSGKYEIDLHSNPVNDVNPDGWGEISYEEGFQRSSNVLVSKLVLEDLGIESFYSYLNDFGFGERTGVDLDQESTGRVEPGRRSDAARTSFGQNSTVTPIQMIQAATAIANDGVMMKPYIVKEVKDSAGKTLRQGESEVVGEPISASTAQQTRELLRGVVDGEFGTGKKYNLQGLDVAGKTGTAQIAEGGEYLRGHGQHLYSFMGMAPYEDPKVVLYVSVTKPKLSEGDSGNDPVSLIFNAVMQRSMSYMDLEPSDEELIEEAEKQGIEMPDLVGEHPTNLAGLNEEQVVVIGDGSTIEKQQPQADAKLLNGERVVVKTDGNTFALPDMTGWSYRDVLKVAESLDLELTPNGSGFVTKQDPPAGTDVSPGESIKIEFGSRMELESMQVDNESEPIDEEVAEETEDEAESDE</sequence>
<keyword evidence="8" id="KW-1133">Transmembrane helix</keyword>
<feature type="domain" description="PASTA" evidence="9">
    <location>
        <begin position="645"/>
        <end position="704"/>
    </location>
</feature>
<feature type="region of interest" description="Disordered" evidence="7">
    <location>
        <begin position="675"/>
        <end position="696"/>
    </location>
</feature>
<feature type="region of interest" description="Disordered" evidence="7">
    <location>
        <begin position="396"/>
        <end position="418"/>
    </location>
</feature>
<dbReference type="InterPro" id="IPR005543">
    <property type="entry name" value="PASTA_dom"/>
</dbReference>
<evidence type="ECO:0000259" key="9">
    <source>
        <dbReference type="PROSITE" id="PS51178"/>
    </source>
</evidence>
<dbReference type="InterPro" id="IPR001460">
    <property type="entry name" value="PCN-bd_Tpept"/>
</dbReference>
<dbReference type="PANTHER" id="PTHR30627">
    <property type="entry name" value="PEPTIDOGLYCAN D,D-TRANSPEPTIDASE"/>
    <property type="match status" value="1"/>
</dbReference>
<feature type="compositionally biased region" description="Acidic residues" evidence="7">
    <location>
        <begin position="715"/>
        <end position="736"/>
    </location>
</feature>
<dbReference type="Gene3D" id="3.90.1310.10">
    <property type="entry name" value="Penicillin-binding protein 2a (Domain 2)"/>
    <property type="match status" value="1"/>
</dbReference>
<feature type="region of interest" description="Disordered" evidence="7">
    <location>
        <begin position="710"/>
        <end position="736"/>
    </location>
</feature>
<comment type="subcellular location">
    <subcellularLocation>
        <location evidence="1">Membrane</location>
    </subcellularLocation>
</comment>
<name>A0ABS2STF2_9BACI</name>
<evidence type="ECO:0000256" key="2">
    <source>
        <dbReference type="ARBA" id="ARBA00004752"/>
    </source>
</evidence>
<dbReference type="Gene3D" id="3.30.10.20">
    <property type="match status" value="1"/>
</dbReference>
<keyword evidence="11" id="KW-1185">Reference proteome</keyword>
<dbReference type="RefSeq" id="WP_204464551.1">
    <property type="nucleotide sequence ID" value="NZ_JAFBCV010000002.1"/>
</dbReference>
<dbReference type="SUPFAM" id="SSF54184">
    <property type="entry name" value="Penicillin-binding protein 2x (pbp-2x), c-terminal domain"/>
    <property type="match status" value="2"/>
</dbReference>
<dbReference type="PANTHER" id="PTHR30627:SF26">
    <property type="entry name" value="PENICILLIN-BINDING PROTEIN 2B"/>
    <property type="match status" value="1"/>
</dbReference>
<dbReference type="Gene3D" id="3.30.70.2110">
    <property type="match status" value="1"/>
</dbReference>
<dbReference type="Pfam" id="PF03717">
    <property type="entry name" value="PBP_dimer"/>
    <property type="match status" value="1"/>
</dbReference>
<dbReference type="Pfam" id="PF00905">
    <property type="entry name" value="Transpeptidase"/>
    <property type="match status" value="1"/>
</dbReference>
<feature type="transmembrane region" description="Helical" evidence="8">
    <location>
        <begin position="12"/>
        <end position="32"/>
    </location>
</feature>
<dbReference type="SUPFAM" id="SSF56519">
    <property type="entry name" value="Penicillin binding protein dimerisation domain"/>
    <property type="match status" value="1"/>
</dbReference>
<keyword evidence="8" id="KW-0812">Transmembrane</keyword>
<evidence type="ECO:0000256" key="1">
    <source>
        <dbReference type="ARBA" id="ARBA00004370"/>
    </source>
</evidence>
<accession>A0ABS2STF2</accession>
<dbReference type="Gene3D" id="3.40.710.10">
    <property type="entry name" value="DD-peptidase/beta-lactamase superfamily"/>
    <property type="match status" value="1"/>
</dbReference>
<comment type="similarity">
    <text evidence="3">Belongs to the transpeptidase family.</text>
</comment>
<dbReference type="EC" id="3.4.16.4" evidence="4"/>
<evidence type="ECO:0000256" key="3">
    <source>
        <dbReference type="ARBA" id="ARBA00007171"/>
    </source>
</evidence>
<dbReference type="SUPFAM" id="SSF56601">
    <property type="entry name" value="beta-lactamase/transpeptidase-like"/>
    <property type="match status" value="1"/>
</dbReference>
<dbReference type="Pfam" id="PF03793">
    <property type="entry name" value="PASTA"/>
    <property type="match status" value="1"/>
</dbReference>
<dbReference type="InterPro" id="IPR012338">
    <property type="entry name" value="Beta-lactam/transpept-like"/>
</dbReference>
<keyword evidence="5 8" id="KW-0472">Membrane</keyword>
<feature type="compositionally biased region" description="Basic and acidic residues" evidence="7">
    <location>
        <begin position="399"/>
        <end position="411"/>
    </location>
</feature>
<dbReference type="InterPro" id="IPR050515">
    <property type="entry name" value="Beta-lactam/transpept"/>
</dbReference>
<dbReference type="EMBL" id="JAFBCV010000002">
    <property type="protein sequence ID" value="MBM7837552.1"/>
    <property type="molecule type" value="Genomic_DNA"/>
</dbReference>
<dbReference type="Proteomes" id="UP001179280">
    <property type="component" value="Unassembled WGS sequence"/>
</dbReference>
<dbReference type="SMART" id="SM00740">
    <property type="entry name" value="PASTA"/>
    <property type="match status" value="2"/>
</dbReference>
<comment type="catalytic activity">
    <reaction evidence="6">
        <text>Preferential cleavage: (Ac)2-L-Lys-D-Ala-|-D-Ala. Also transpeptidation of peptidyl-alanyl moieties that are N-acyl substituents of D-alanine.</text>
        <dbReference type="EC" id="3.4.16.4"/>
    </reaction>
</comment>
<protein>
    <recommendedName>
        <fullName evidence="4">serine-type D-Ala-D-Ala carboxypeptidase</fullName>
        <ecNumber evidence="4">3.4.16.4</ecNumber>
    </recommendedName>
</protein>
<dbReference type="PROSITE" id="PS51178">
    <property type="entry name" value="PASTA"/>
    <property type="match status" value="1"/>
</dbReference>
<dbReference type="InterPro" id="IPR036138">
    <property type="entry name" value="PBP_dimer_sf"/>
</dbReference>
<dbReference type="CDD" id="cd06575">
    <property type="entry name" value="PASTA_Pbp2x-like_2"/>
    <property type="match status" value="1"/>
</dbReference>
<dbReference type="Gene3D" id="2.20.70.70">
    <property type="match status" value="1"/>
</dbReference>
<evidence type="ECO:0000256" key="7">
    <source>
        <dbReference type="SAM" id="MobiDB-lite"/>
    </source>
</evidence>
<evidence type="ECO:0000313" key="10">
    <source>
        <dbReference type="EMBL" id="MBM7837552.1"/>
    </source>
</evidence>
<dbReference type="InterPro" id="IPR005311">
    <property type="entry name" value="PBP_dimer"/>
</dbReference>
<evidence type="ECO:0000256" key="6">
    <source>
        <dbReference type="ARBA" id="ARBA00034000"/>
    </source>
</evidence>
<evidence type="ECO:0000256" key="5">
    <source>
        <dbReference type="ARBA" id="ARBA00023136"/>
    </source>
</evidence>
<proteinExistence type="inferred from homology"/>
<gene>
    <name evidence="10" type="ORF">JOC54_000783</name>
</gene>
<organism evidence="10 11">
    <name type="scientific">Shouchella xiaoxiensis</name>
    <dbReference type="NCBI Taxonomy" id="766895"/>
    <lineage>
        <taxon>Bacteria</taxon>
        <taxon>Bacillati</taxon>
        <taxon>Bacillota</taxon>
        <taxon>Bacilli</taxon>
        <taxon>Bacillales</taxon>
        <taxon>Bacillaceae</taxon>
        <taxon>Shouchella</taxon>
    </lineage>
</organism>
<evidence type="ECO:0000256" key="4">
    <source>
        <dbReference type="ARBA" id="ARBA00012448"/>
    </source>
</evidence>